<dbReference type="GeneID" id="36513183"/>
<dbReference type="GO" id="GO:0005829">
    <property type="term" value="C:cytosol"/>
    <property type="evidence" value="ECO:0007669"/>
    <property type="project" value="TreeGrafter"/>
</dbReference>
<dbReference type="InterPro" id="IPR012349">
    <property type="entry name" value="Split_barrel_FMN-bd"/>
</dbReference>
<proteinExistence type="predicted"/>
<dbReference type="RefSeq" id="WP_108383773.1">
    <property type="nucleotide sequence ID" value="NZ_CP028858.1"/>
</dbReference>
<dbReference type="Pfam" id="PF12900">
    <property type="entry name" value="Pyridox_ox_2"/>
    <property type="match status" value="1"/>
</dbReference>
<dbReference type="KEGG" id="harc:HARCEL1_11710"/>
<evidence type="ECO:0000313" key="2">
    <source>
        <dbReference type="EMBL" id="AWB28325.1"/>
    </source>
</evidence>
<dbReference type="PANTHER" id="PTHR35176:SF6">
    <property type="entry name" value="HEME OXYGENASE HI_0854-RELATED"/>
    <property type="match status" value="1"/>
</dbReference>
<keyword evidence="3" id="KW-1185">Reference proteome</keyword>
<dbReference type="AlphaFoldDB" id="A0A2R4X3F0"/>
<organism evidence="2 3">
    <name type="scientific">Halococcoides cellulosivorans</name>
    <dbReference type="NCBI Taxonomy" id="1679096"/>
    <lineage>
        <taxon>Archaea</taxon>
        <taxon>Methanobacteriati</taxon>
        <taxon>Methanobacteriota</taxon>
        <taxon>Stenosarchaea group</taxon>
        <taxon>Halobacteria</taxon>
        <taxon>Halobacteriales</taxon>
        <taxon>Haloarculaceae</taxon>
        <taxon>Halococcoides</taxon>
    </lineage>
</organism>
<dbReference type="Gene3D" id="2.30.110.10">
    <property type="entry name" value="Electron Transport, Fmn-binding Protein, Chain A"/>
    <property type="match status" value="1"/>
</dbReference>
<dbReference type="PANTHER" id="PTHR35176">
    <property type="entry name" value="HEME OXYGENASE HI_0854-RELATED"/>
    <property type="match status" value="1"/>
</dbReference>
<dbReference type="SUPFAM" id="SSF50475">
    <property type="entry name" value="FMN-binding split barrel"/>
    <property type="match status" value="1"/>
</dbReference>
<dbReference type="InterPro" id="IPR052019">
    <property type="entry name" value="F420H2_bilvrd_red/Heme_oxyg"/>
</dbReference>
<keyword evidence="1" id="KW-0560">Oxidoreductase</keyword>
<evidence type="ECO:0000256" key="1">
    <source>
        <dbReference type="ARBA" id="ARBA00023002"/>
    </source>
</evidence>
<sequence length="129" mass="14253">MGDAVPPNAEKLLESEPLVGHLATSTDDRPHVAPVWYCYEDGTLDITTTGQKLADVRANPRVAFSVQRSEDGIPEWQVTLRGTATVVEDPETTRERNRSINEKYGVDPDAYAENTLVRIDVGSASYETF</sequence>
<dbReference type="InterPro" id="IPR024747">
    <property type="entry name" value="Pyridox_Oxase-rel"/>
</dbReference>
<evidence type="ECO:0000313" key="3">
    <source>
        <dbReference type="Proteomes" id="UP000244727"/>
    </source>
</evidence>
<protein>
    <submittedName>
        <fullName evidence="2">Pyridoxamine 5'-phosphate oxidase</fullName>
    </submittedName>
</protein>
<gene>
    <name evidence="2" type="ORF">HARCEL1_11710</name>
</gene>
<name>A0A2R4X3F0_9EURY</name>
<accession>A0A2R4X3F0</accession>
<reference evidence="2 3" key="1">
    <citation type="submission" date="2018-04" db="EMBL/GenBank/DDBJ databases">
        <title>Halococcoides cellulosivorans gen. nov., sp. nov., an extremely halophilic cellulose-utilizing haloarchaeon from hypersaline lakes.</title>
        <authorList>
            <person name="Sorokin D.Y."/>
            <person name="Toshchakov S.V."/>
            <person name="Samarov N.I."/>
            <person name="Korzhenkov A."/>
            <person name="Kublanov I.V."/>
        </authorList>
    </citation>
    <scope>NUCLEOTIDE SEQUENCE [LARGE SCALE GENOMIC DNA]</scope>
    <source>
        <strain evidence="2 3">HArcel1</strain>
    </source>
</reference>
<dbReference type="EMBL" id="CP028858">
    <property type="protein sequence ID" value="AWB28325.1"/>
    <property type="molecule type" value="Genomic_DNA"/>
</dbReference>
<dbReference type="Proteomes" id="UP000244727">
    <property type="component" value="Chromosome"/>
</dbReference>
<dbReference type="GO" id="GO:0070967">
    <property type="term" value="F:coenzyme F420 binding"/>
    <property type="evidence" value="ECO:0007669"/>
    <property type="project" value="TreeGrafter"/>
</dbReference>
<dbReference type="GO" id="GO:0016627">
    <property type="term" value="F:oxidoreductase activity, acting on the CH-CH group of donors"/>
    <property type="evidence" value="ECO:0007669"/>
    <property type="project" value="TreeGrafter"/>
</dbReference>